<evidence type="ECO:0000256" key="2">
    <source>
        <dbReference type="SAM" id="Phobius"/>
    </source>
</evidence>
<keyword evidence="2" id="KW-1133">Transmembrane helix</keyword>
<feature type="compositionally biased region" description="Polar residues" evidence="1">
    <location>
        <begin position="229"/>
        <end position="256"/>
    </location>
</feature>
<gene>
    <name evidence="3" type="ORF">FA15DRAFT_245567</name>
</gene>
<feature type="compositionally biased region" description="Polar residues" evidence="1">
    <location>
        <begin position="45"/>
        <end position="73"/>
    </location>
</feature>
<name>A0A5C3L2L2_COPMA</name>
<evidence type="ECO:0000256" key="1">
    <source>
        <dbReference type="SAM" id="MobiDB-lite"/>
    </source>
</evidence>
<sequence length="256" mass="27811">MASADPILKISNTNERRSVELQQLDLEAQTSRDSKLIQQELRKSAASSTFLESGGRTSRTKSPLTVQESGSKNTQTPSSPRSSQPRSKSRAKSHTNANGSAGPRRSNTIHDDDELPVDVPEEGIYKGKYQMASHLPAFWWSKTGLFILVLIFLVIVGTIVGAVLGSRLSQRRKDEDQEITTRTKAVVSLRETPSTSFSRAADGGFSRILKTATVTFTQTVTETFIDGTPATTDPLISTSNSAPSVEGSQPTPMVER</sequence>
<reference evidence="3 4" key="1">
    <citation type="journal article" date="2019" name="Nat. Ecol. Evol.">
        <title>Megaphylogeny resolves global patterns of mushroom evolution.</title>
        <authorList>
            <person name="Varga T."/>
            <person name="Krizsan K."/>
            <person name="Foldi C."/>
            <person name="Dima B."/>
            <person name="Sanchez-Garcia M."/>
            <person name="Sanchez-Ramirez S."/>
            <person name="Szollosi G.J."/>
            <person name="Szarkandi J.G."/>
            <person name="Papp V."/>
            <person name="Albert L."/>
            <person name="Andreopoulos W."/>
            <person name="Angelini C."/>
            <person name="Antonin V."/>
            <person name="Barry K.W."/>
            <person name="Bougher N.L."/>
            <person name="Buchanan P."/>
            <person name="Buyck B."/>
            <person name="Bense V."/>
            <person name="Catcheside P."/>
            <person name="Chovatia M."/>
            <person name="Cooper J."/>
            <person name="Damon W."/>
            <person name="Desjardin D."/>
            <person name="Finy P."/>
            <person name="Geml J."/>
            <person name="Haridas S."/>
            <person name="Hughes K."/>
            <person name="Justo A."/>
            <person name="Karasinski D."/>
            <person name="Kautmanova I."/>
            <person name="Kiss B."/>
            <person name="Kocsube S."/>
            <person name="Kotiranta H."/>
            <person name="LaButti K.M."/>
            <person name="Lechner B.E."/>
            <person name="Liimatainen K."/>
            <person name="Lipzen A."/>
            <person name="Lukacs Z."/>
            <person name="Mihaltcheva S."/>
            <person name="Morgado L.N."/>
            <person name="Niskanen T."/>
            <person name="Noordeloos M.E."/>
            <person name="Ohm R.A."/>
            <person name="Ortiz-Santana B."/>
            <person name="Ovrebo C."/>
            <person name="Racz N."/>
            <person name="Riley R."/>
            <person name="Savchenko A."/>
            <person name="Shiryaev A."/>
            <person name="Soop K."/>
            <person name="Spirin V."/>
            <person name="Szebenyi C."/>
            <person name="Tomsovsky M."/>
            <person name="Tulloss R.E."/>
            <person name="Uehling J."/>
            <person name="Grigoriev I.V."/>
            <person name="Vagvolgyi C."/>
            <person name="Papp T."/>
            <person name="Martin F.M."/>
            <person name="Miettinen O."/>
            <person name="Hibbett D.S."/>
            <person name="Nagy L.G."/>
        </authorList>
    </citation>
    <scope>NUCLEOTIDE SEQUENCE [LARGE SCALE GENOMIC DNA]</scope>
    <source>
        <strain evidence="3 4">CBS 121175</strain>
    </source>
</reference>
<proteinExistence type="predicted"/>
<keyword evidence="2" id="KW-0812">Transmembrane</keyword>
<accession>A0A5C3L2L2</accession>
<protein>
    <submittedName>
        <fullName evidence="3">Uncharacterized protein</fullName>
    </submittedName>
</protein>
<feature type="compositionally biased region" description="Low complexity" evidence="1">
    <location>
        <begin position="74"/>
        <end position="86"/>
    </location>
</feature>
<dbReference type="Proteomes" id="UP000307440">
    <property type="component" value="Unassembled WGS sequence"/>
</dbReference>
<feature type="compositionally biased region" description="Basic and acidic residues" evidence="1">
    <location>
        <begin position="30"/>
        <end position="43"/>
    </location>
</feature>
<feature type="transmembrane region" description="Helical" evidence="2">
    <location>
        <begin position="145"/>
        <end position="164"/>
    </location>
</feature>
<dbReference type="EMBL" id="ML210169">
    <property type="protein sequence ID" value="TFK26948.1"/>
    <property type="molecule type" value="Genomic_DNA"/>
</dbReference>
<feature type="region of interest" description="Disordered" evidence="1">
    <location>
        <begin position="227"/>
        <end position="256"/>
    </location>
</feature>
<feature type="region of interest" description="Disordered" evidence="1">
    <location>
        <begin position="26"/>
        <end position="116"/>
    </location>
</feature>
<dbReference type="AlphaFoldDB" id="A0A5C3L2L2"/>
<evidence type="ECO:0000313" key="3">
    <source>
        <dbReference type="EMBL" id="TFK26948.1"/>
    </source>
</evidence>
<organism evidence="3 4">
    <name type="scientific">Coprinopsis marcescibilis</name>
    <name type="common">Agaric fungus</name>
    <name type="synonym">Psathyrella marcescibilis</name>
    <dbReference type="NCBI Taxonomy" id="230819"/>
    <lineage>
        <taxon>Eukaryota</taxon>
        <taxon>Fungi</taxon>
        <taxon>Dikarya</taxon>
        <taxon>Basidiomycota</taxon>
        <taxon>Agaricomycotina</taxon>
        <taxon>Agaricomycetes</taxon>
        <taxon>Agaricomycetidae</taxon>
        <taxon>Agaricales</taxon>
        <taxon>Agaricineae</taxon>
        <taxon>Psathyrellaceae</taxon>
        <taxon>Coprinopsis</taxon>
    </lineage>
</organism>
<evidence type="ECO:0000313" key="4">
    <source>
        <dbReference type="Proteomes" id="UP000307440"/>
    </source>
</evidence>
<keyword evidence="4" id="KW-1185">Reference proteome</keyword>
<keyword evidence="2" id="KW-0472">Membrane</keyword>